<evidence type="ECO:0000313" key="1">
    <source>
        <dbReference type="EMBL" id="MFC6206400.1"/>
    </source>
</evidence>
<keyword evidence="2" id="KW-1185">Reference proteome</keyword>
<sequence>MNKEVIERSAISSLNNKLGRMHVKAEIDFNDKTPVEDGAVFLYSSDKDAEYAVKDLAGRMPVQVKGTTRAPKDKMTYSATRKMLDGIRRYGGLFLFVVFVDSVDDTKNKIYFRELSKLVVDRILRNMHGKNSKSIWVHEFPKDNHEALLQLCRSADQIERQGTTLNVEADDRPKQLQLRTYGDEKLEDVLKRSDVTMYKVVDGTPIPYSTIDPDTVEVYGLQSARIRFKEESEEFISEVKGRKGYLEINTGVENKIQIIIKDNKVTVTFHDSDDFTTQVRNTNTLITFLDTKGTFFLNDHEEYFGWNKDDPDVTKLRKTMIELRDRLQIVRILERETHLPFFMKNPPEDVNKLLHAVIYKYKHPNKKEHGVYRVVADGKVFYLMIIPVKDQNRKVIIRSIFQKATIDSLSMVYNHSGVKFKMNPYTYGDDPIEEIGDYDPKLVQTWFEETGVNSDVEERYANDYSFQLLRAYEKTQNNSFRDLAIYITKMTFEYDSDENVSFLNYMQALKRRDRVSLSKMKRLFEISKDGESRERFAAKLLLEASDEDVLEAWGEVDDIEKKQLQKFPIFDFVKGSLRQKIS</sequence>
<gene>
    <name evidence="1" type="ORF">ACFP1G_02770</name>
</gene>
<dbReference type="RefSeq" id="WP_125692000.1">
    <property type="nucleotide sequence ID" value="NZ_JBHSSK010000007.1"/>
</dbReference>
<organism evidence="1 2">
    <name type="scientific">Levilactobacillus tongjiangensis</name>
    <dbReference type="NCBI Taxonomy" id="2486023"/>
    <lineage>
        <taxon>Bacteria</taxon>
        <taxon>Bacillati</taxon>
        <taxon>Bacillota</taxon>
        <taxon>Bacilli</taxon>
        <taxon>Lactobacillales</taxon>
        <taxon>Lactobacillaceae</taxon>
        <taxon>Levilactobacillus</taxon>
    </lineage>
</organism>
<comment type="caution">
    <text evidence="1">The sequence shown here is derived from an EMBL/GenBank/DDBJ whole genome shotgun (WGS) entry which is preliminary data.</text>
</comment>
<dbReference type="Proteomes" id="UP001596254">
    <property type="component" value="Unassembled WGS sequence"/>
</dbReference>
<reference evidence="2" key="1">
    <citation type="journal article" date="2019" name="Int. J. Syst. Evol. Microbiol.">
        <title>The Global Catalogue of Microorganisms (GCM) 10K type strain sequencing project: providing services to taxonomists for standard genome sequencing and annotation.</title>
        <authorList>
            <consortium name="The Broad Institute Genomics Platform"/>
            <consortium name="The Broad Institute Genome Sequencing Center for Infectious Disease"/>
            <person name="Wu L."/>
            <person name="Ma J."/>
        </authorList>
    </citation>
    <scope>NUCLEOTIDE SEQUENCE [LARGE SCALE GENOMIC DNA]</scope>
    <source>
        <strain evidence="2">CCM 8905</strain>
    </source>
</reference>
<accession>A0ABW1SQH3</accession>
<evidence type="ECO:0000313" key="2">
    <source>
        <dbReference type="Proteomes" id="UP001596254"/>
    </source>
</evidence>
<dbReference type="EMBL" id="JBHSSK010000007">
    <property type="protein sequence ID" value="MFC6206400.1"/>
    <property type="molecule type" value="Genomic_DNA"/>
</dbReference>
<evidence type="ECO:0008006" key="3">
    <source>
        <dbReference type="Google" id="ProtNLM"/>
    </source>
</evidence>
<name>A0ABW1SQH3_9LACO</name>
<proteinExistence type="predicted"/>
<protein>
    <recommendedName>
        <fullName evidence="3">DUF4365 domain-containing protein</fullName>
    </recommendedName>
</protein>